<sequence>MTLLQPGRPPLHMPTQAQEVYDVTGAGDTVIGVLAATLASGNTWKRPAISLTPRRAWWSVSWVIHRFPCRAGKRGPRPG</sequence>
<gene>
    <name evidence="2" type="primary">hldE_3</name>
    <name evidence="2" type="ORF">NCTC9637_01241</name>
</gene>
<dbReference type="EMBL" id="UGLB01000003">
    <property type="protein sequence ID" value="STT46367.1"/>
    <property type="molecule type" value="Genomic_DNA"/>
</dbReference>
<accession>A0A377VXF2</accession>
<evidence type="ECO:0000259" key="1">
    <source>
        <dbReference type="Pfam" id="PF00294"/>
    </source>
</evidence>
<dbReference type="GO" id="GO:0005829">
    <property type="term" value="C:cytosol"/>
    <property type="evidence" value="ECO:0007669"/>
    <property type="project" value="TreeGrafter"/>
</dbReference>
<dbReference type="InterPro" id="IPR011611">
    <property type="entry name" value="PfkB_dom"/>
</dbReference>
<dbReference type="InterPro" id="IPR029056">
    <property type="entry name" value="Ribokinase-like"/>
</dbReference>
<name>A0A377VXF2_KLEPN</name>
<evidence type="ECO:0000313" key="3">
    <source>
        <dbReference type="Proteomes" id="UP000255099"/>
    </source>
</evidence>
<dbReference type="Pfam" id="PF00294">
    <property type="entry name" value="PfkB"/>
    <property type="match status" value="1"/>
</dbReference>
<dbReference type="PANTHER" id="PTHR46969:SF1">
    <property type="entry name" value="BIFUNCTIONAL PROTEIN HLDE"/>
    <property type="match status" value="1"/>
</dbReference>
<feature type="domain" description="Carbohydrate kinase PfkB" evidence="1">
    <location>
        <begin position="12"/>
        <end position="45"/>
    </location>
</feature>
<dbReference type="PANTHER" id="PTHR46969">
    <property type="entry name" value="BIFUNCTIONAL PROTEIN HLDE"/>
    <property type="match status" value="1"/>
</dbReference>
<organism evidence="2 3">
    <name type="scientific">Klebsiella pneumoniae</name>
    <dbReference type="NCBI Taxonomy" id="573"/>
    <lineage>
        <taxon>Bacteria</taxon>
        <taxon>Pseudomonadati</taxon>
        <taxon>Pseudomonadota</taxon>
        <taxon>Gammaproteobacteria</taxon>
        <taxon>Enterobacterales</taxon>
        <taxon>Enterobacteriaceae</taxon>
        <taxon>Klebsiella/Raoultella group</taxon>
        <taxon>Klebsiella</taxon>
        <taxon>Klebsiella pneumoniae complex</taxon>
    </lineage>
</organism>
<dbReference type="Gene3D" id="3.40.1190.20">
    <property type="match status" value="1"/>
</dbReference>
<proteinExistence type="predicted"/>
<dbReference type="AlphaFoldDB" id="A0A377VXF2"/>
<dbReference type="SUPFAM" id="SSF53613">
    <property type="entry name" value="Ribokinase-like"/>
    <property type="match status" value="1"/>
</dbReference>
<dbReference type="Proteomes" id="UP000255099">
    <property type="component" value="Unassembled WGS sequence"/>
</dbReference>
<reference evidence="2 3" key="1">
    <citation type="submission" date="2018-06" db="EMBL/GenBank/DDBJ databases">
        <authorList>
            <consortium name="Pathogen Informatics"/>
            <person name="Doyle S."/>
        </authorList>
    </citation>
    <scope>NUCLEOTIDE SEQUENCE [LARGE SCALE GENOMIC DNA]</scope>
    <source>
        <strain evidence="2 3">NCTC9637</strain>
    </source>
</reference>
<evidence type="ECO:0000313" key="2">
    <source>
        <dbReference type="EMBL" id="STT46367.1"/>
    </source>
</evidence>
<dbReference type="GO" id="GO:0033785">
    <property type="term" value="F:heptose 7-phosphate kinase activity"/>
    <property type="evidence" value="ECO:0007669"/>
    <property type="project" value="TreeGrafter"/>
</dbReference>
<protein>
    <submittedName>
        <fullName evidence="2">ADP-heptose synthase</fullName>
    </submittedName>
</protein>
<dbReference type="GO" id="GO:0033786">
    <property type="term" value="F:heptose-1-phosphate adenylyltransferase activity"/>
    <property type="evidence" value="ECO:0007669"/>
    <property type="project" value="TreeGrafter"/>
</dbReference>